<dbReference type="OrthoDB" id="9810457at2"/>
<name>A0A1T4LC04_9HYPH</name>
<evidence type="ECO:0000256" key="3">
    <source>
        <dbReference type="ARBA" id="ARBA00022475"/>
    </source>
</evidence>
<proteinExistence type="predicted"/>
<keyword evidence="6 7" id="KW-0472">Membrane</keyword>
<dbReference type="Proteomes" id="UP000190135">
    <property type="component" value="Unassembled WGS sequence"/>
</dbReference>
<feature type="transmembrane region" description="Helical" evidence="7">
    <location>
        <begin position="261"/>
        <end position="282"/>
    </location>
</feature>
<dbReference type="RefSeq" id="WP_078706461.1">
    <property type="nucleotide sequence ID" value="NZ_FUXL01000001.1"/>
</dbReference>
<feature type="transmembrane region" description="Helical" evidence="7">
    <location>
        <begin position="228"/>
        <end position="255"/>
    </location>
</feature>
<dbReference type="PANTHER" id="PTHR36838">
    <property type="entry name" value="AUXIN EFFLUX CARRIER FAMILY PROTEIN"/>
    <property type="match status" value="1"/>
</dbReference>
<keyword evidence="3" id="KW-1003">Cell membrane</keyword>
<dbReference type="PANTHER" id="PTHR36838:SF1">
    <property type="entry name" value="SLR1864 PROTEIN"/>
    <property type="match status" value="1"/>
</dbReference>
<evidence type="ECO:0000313" key="9">
    <source>
        <dbReference type="Proteomes" id="UP000190135"/>
    </source>
</evidence>
<reference evidence="8 9" key="1">
    <citation type="submission" date="2017-02" db="EMBL/GenBank/DDBJ databases">
        <authorList>
            <person name="Peterson S.W."/>
        </authorList>
    </citation>
    <scope>NUCLEOTIDE SEQUENCE [LARGE SCALE GENOMIC DNA]</scope>
    <source>
        <strain evidence="8 9">USBA 369</strain>
    </source>
</reference>
<dbReference type="Pfam" id="PF03547">
    <property type="entry name" value="Mem_trans"/>
    <property type="match status" value="1"/>
</dbReference>
<evidence type="ECO:0000256" key="2">
    <source>
        <dbReference type="ARBA" id="ARBA00022448"/>
    </source>
</evidence>
<gene>
    <name evidence="8" type="ORF">SAMN05428963_101147</name>
</gene>
<evidence type="ECO:0000256" key="4">
    <source>
        <dbReference type="ARBA" id="ARBA00022692"/>
    </source>
</evidence>
<keyword evidence="9" id="KW-1185">Reference proteome</keyword>
<feature type="transmembrane region" description="Helical" evidence="7">
    <location>
        <begin position="65"/>
        <end position="84"/>
    </location>
</feature>
<evidence type="ECO:0000256" key="6">
    <source>
        <dbReference type="ARBA" id="ARBA00023136"/>
    </source>
</evidence>
<feature type="transmembrane region" description="Helical" evidence="7">
    <location>
        <begin position="34"/>
        <end position="53"/>
    </location>
</feature>
<dbReference type="EMBL" id="FUXL01000001">
    <property type="protein sequence ID" value="SJZ52078.1"/>
    <property type="molecule type" value="Genomic_DNA"/>
</dbReference>
<evidence type="ECO:0000256" key="5">
    <source>
        <dbReference type="ARBA" id="ARBA00022989"/>
    </source>
</evidence>
<evidence type="ECO:0000313" key="8">
    <source>
        <dbReference type="EMBL" id="SJZ52078.1"/>
    </source>
</evidence>
<evidence type="ECO:0000256" key="1">
    <source>
        <dbReference type="ARBA" id="ARBA00004141"/>
    </source>
</evidence>
<dbReference type="STRING" id="1365950.SAMN05428963_101147"/>
<dbReference type="AlphaFoldDB" id="A0A1T4LC04"/>
<dbReference type="GO" id="GO:0055085">
    <property type="term" value="P:transmembrane transport"/>
    <property type="evidence" value="ECO:0007669"/>
    <property type="project" value="InterPro"/>
</dbReference>
<organism evidence="8 9">
    <name type="scientific">Consotaella salsifontis</name>
    <dbReference type="NCBI Taxonomy" id="1365950"/>
    <lineage>
        <taxon>Bacteria</taxon>
        <taxon>Pseudomonadati</taxon>
        <taxon>Pseudomonadota</taxon>
        <taxon>Alphaproteobacteria</taxon>
        <taxon>Hyphomicrobiales</taxon>
        <taxon>Aurantimonadaceae</taxon>
        <taxon>Consotaella</taxon>
    </lineage>
</organism>
<feature type="transmembrane region" description="Helical" evidence="7">
    <location>
        <begin position="167"/>
        <end position="187"/>
    </location>
</feature>
<comment type="subcellular location">
    <subcellularLocation>
        <location evidence="1">Membrane</location>
        <topology evidence="1">Multi-pass membrane protein</topology>
    </subcellularLocation>
</comment>
<dbReference type="InterPro" id="IPR004776">
    <property type="entry name" value="Mem_transp_PIN-like"/>
</dbReference>
<keyword evidence="4 7" id="KW-0812">Transmembrane</keyword>
<evidence type="ECO:0000256" key="7">
    <source>
        <dbReference type="SAM" id="Phobius"/>
    </source>
</evidence>
<accession>A0A1T4LC04</accession>
<dbReference type="GO" id="GO:0016020">
    <property type="term" value="C:membrane"/>
    <property type="evidence" value="ECO:0007669"/>
    <property type="project" value="UniProtKB-SubCell"/>
</dbReference>
<feature type="transmembrane region" description="Helical" evidence="7">
    <location>
        <begin position="199"/>
        <end position="219"/>
    </location>
</feature>
<keyword evidence="2" id="KW-0813">Transport</keyword>
<keyword evidence="5 7" id="KW-1133">Transmembrane helix</keyword>
<feature type="transmembrane region" description="Helical" evidence="7">
    <location>
        <begin position="6"/>
        <end position="27"/>
    </location>
</feature>
<feature type="transmembrane region" description="Helical" evidence="7">
    <location>
        <begin position="294"/>
        <end position="313"/>
    </location>
</feature>
<evidence type="ECO:0008006" key="10">
    <source>
        <dbReference type="Google" id="ProtNLM"/>
    </source>
</evidence>
<sequence length="315" mass="32712">MLDVISTTSVVFMLMGIGYVAVVLAVLTAADLAALGKFVVSIALPGLILQALISRDLSEIFDLAYIGAYLFGSLAAFAIGYVVSRRVLGMSSAASTFQAMGMSCSNSGYVGYPILAMALPSAAAIAFALDVVVENTVMIPLMLLLAERAGHSEAKGMVLVRIIARRLFTSPIVLSLIIGLAISLMHVPLPGPVTKSVSVVSASSVAVALVVIGGTLYGLKPGAFDPGVALVVAGKLLLHPFLVFLGFEGLATVGIVPNDPLLLKAGIVMAGSPAMTMYPIFAQRYGQQERAAQAMLAMTLLSFFTISAALYLIPD</sequence>
<protein>
    <recommendedName>
        <fullName evidence="10">Permease</fullName>
    </recommendedName>
</protein>